<accession>A0ABD5U9Y0</accession>
<evidence type="ECO:0000256" key="1">
    <source>
        <dbReference type="SAM" id="MobiDB-lite"/>
    </source>
</evidence>
<reference evidence="2 3" key="1">
    <citation type="journal article" date="2019" name="Int. J. Syst. Evol. Microbiol.">
        <title>The Global Catalogue of Microorganisms (GCM) 10K type strain sequencing project: providing services to taxonomists for standard genome sequencing and annotation.</title>
        <authorList>
            <consortium name="The Broad Institute Genomics Platform"/>
            <consortium name="The Broad Institute Genome Sequencing Center for Infectious Disease"/>
            <person name="Wu L."/>
            <person name="Ma J."/>
        </authorList>
    </citation>
    <scope>NUCLEOTIDE SEQUENCE [LARGE SCALE GENOMIC DNA]</scope>
    <source>
        <strain evidence="2 3">PSRA2</strain>
    </source>
</reference>
<keyword evidence="3" id="KW-1185">Reference proteome</keyword>
<dbReference type="AlphaFoldDB" id="A0ABD5U9Y0"/>
<dbReference type="EMBL" id="JBHSXM010000001">
    <property type="protein sequence ID" value="MFC6835584.1"/>
    <property type="molecule type" value="Genomic_DNA"/>
</dbReference>
<proteinExistence type="predicted"/>
<feature type="region of interest" description="Disordered" evidence="1">
    <location>
        <begin position="95"/>
        <end position="129"/>
    </location>
</feature>
<dbReference type="RefSeq" id="WP_304447282.1">
    <property type="nucleotide sequence ID" value="NZ_JARRAH010000001.1"/>
</dbReference>
<gene>
    <name evidence="2" type="ORF">ACFQHK_03575</name>
</gene>
<sequence>MPETFAHIGAPSGWTCEADPEGESLRFRHETAPVVVVARRCTVDHHVIGRTDMWEVMVTHGYPDVSNTETLATVPTTDRVLALLPVALDRLDTVETPRVTPGNPEGVRYPSKRIDRPAPQIEEWGRAEH</sequence>
<evidence type="ECO:0000313" key="3">
    <source>
        <dbReference type="Proteomes" id="UP001596406"/>
    </source>
</evidence>
<evidence type="ECO:0000313" key="2">
    <source>
        <dbReference type="EMBL" id="MFC6835584.1"/>
    </source>
</evidence>
<name>A0ABD5U9Y0_9EURY</name>
<protein>
    <submittedName>
        <fullName evidence="2">Uncharacterized protein</fullName>
    </submittedName>
</protein>
<organism evidence="2 3">
    <name type="scientific">Halomarina ordinaria</name>
    <dbReference type="NCBI Taxonomy" id="3033939"/>
    <lineage>
        <taxon>Archaea</taxon>
        <taxon>Methanobacteriati</taxon>
        <taxon>Methanobacteriota</taxon>
        <taxon>Stenosarchaea group</taxon>
        <taxon>Halobacteria</taxon>
        <taxon>Halobacteriales</taxon>
        <taxon>Natronomonadaceae</taxon>
        <taxon>Halomarina</taxon>
    </lineage>
</organism>
<dbReference type="Proteomes" id="UP001596406">
    <property type="component" value="Unassembled WGS sequence"/>
</dbReference>
<comment type="caution">
    <text evidence="2">The sequence shown here is derived from an EMBL/GenBank/DDBJ whole genome shotgun (WGS) entry which is preliminary data.</text>
</comment>